<dbReference type="CDD" id="cd06464">
    <property type="entry name" value="ACD_sHsps-like"/>
    <property type="match status" value="1"/>
</dbReference>
<evidence type="ECO:0000256" key="1">
    <source>
        <dbReference type="PROSITE-ProRule" id="PRU00285"/>
    </source>
</evidence>
<dbReference type="InterPro" id="IPR008978">
    <property type="entry name" value="HSP20-like_chaperone"/>
</dbReference>
<accession>A0A6L5GB12</accession>
<dbReference type="InterPro" id="IPR031107">
    <property type="entry name" value="Small_HSP"/>
</dbReference>
<dbReference type="InterPro" id="IPR002068">
    <property type="entry name" value="A-crystallin/Hsp20_dom"/>
</dbReference>
<reference evidence="4 5" key="1">
    <citation type="submission" date="2019-10" db="EMBL/GenBank/DDBJ databases">
        <title>Glycomyces albidus sp. nov., a novel actinomycete isolated from rhizosphere soil of wheat (Triticum aestivum L.).</title>
        <authorList>
            <person name="Qian L."/>
        </authorList>
    </citation>
    <scope>NUCLEOTIDE SEQUENCE [LARGE SCALE GENOMIC DNA]</scope>
    <source>
        <strain evidence="4 5">NEAU-7082</strain>
    </source>
</reference>
<dbReference type="AlphaFoldDB" id="A0A6L5GB12"/>
<dbReference type="PANTHER" id="PTHR11527">
    <property type="entry name" value="HEAT-SHOCK PROTEIN 20 FAMILY MEMBER"/>
    <property type="match status" value="1"/>
</dbReference>
<dbReference type="Proteomes" id="UP000477750">
    <property type="component" value="Unassembled WGS sequence"/>
</dbReference>
<feature type="domain" description="SHSP" evidence="3">
    <location>
        <begin position="21"/>
        <end position="138"/>
    </location>
</feature>
<dbReference type="EMBL" id="WIAO01000017">
    <property type="protein sequence ID" value="MQM26854.1"/>
    <property type="molecule type" value="Genomic_DNA"/>
</dbReference>
<sequence>MLMRTDPFRELDRIAQQFLSRTDSQLTMPMDAWKEGHAFIVELDLPGVRESDIDLEVERNVLTVRAARRATEDSDREVIHSERPTGEFMRQIFLSDALDTENVGATFRDGVLTLRIPMAEQAKPRKVLIGAGKPEIEQ</sequence>
<dbReference type="Pfam" id="PF00011">
    <property type="entry name" value="HSP20"/>
    <property type="match status" value="1"/>
</dbReference>
<comment type="similarity">
    <text evidence="1 2">Belongs to the small heat shock protein (HSP20) family.</text>
</comment>
<dbReference type="SUPFAM" id="SSF49764">
    <property type="entry name" value="HSP20-like chaperones"/>
    <property type="match status" value="1"/>
</dbReference>
<evidence type="ECO:0000259" key="3">
    <source>
        <dbReference type="PROSITE" id="PS01031"/>
    </source>
</evidence>
<comment type="caution">
    <text evidence="4">The sequence shown here is derived from an EMBL/GenBank/DDBJ whole genome shotgun (WGS) entry which is preliminary data.</text>
</comment>
<gene>
    <name evidence="4" type="ORF">GFD30_14925</name>
</gene>
<evidence type="ECO:0000313" key="4">
    <source>
        <dbReference type="EMBL" id="MQM26854.1"/>
    </source>
</evidence>
<protein>
    <submittedName>
        <fullName evidence="4">Hsp20 family protein</fullName>
    </submittedName>
</protein>
<proteinExistence type="inferred from homology"/>
<evidence type="ECO:0000313" key="5">
    <source>
        <dbReference type="Proteomes" id="UP000477750"/>
    </source>
</evidence>
<name>A0A6L5GB12_9ACTN</name>
<dbReference type="Gene3D" id="2.60.40.790">
    <property type="match status" value="1"/>
</dbReference>
<dbReference type="RefSeq" id="WP_153026002.1">
    <property type="nucleotide sequence ID" value="NZ_WIAO01000017.1"/>
</dbReference>
<organism evidence="4 5">
    <name type="scientific">Glycomyces albidus</name>
    <dbReference type="NCBI Taxonomy" id="2656774"/>
    <lineage>
        <taxon>Bacteria</taxon>
        <taxon>Bacillati</taxon>
        <taxon>Actinomycetota</taxon>
        <taxon>Actinomycetes</taxon>
        <taxon>Glycomycetales</taxon>
        <taxon>Glycomycetaceae</taxon>
        <taxon>Glycomyces</taxon>
    </lineage>
</organism>
<dbReference type="PROSITE" id="PS01031">
    <property type="entry name" value="SHSP"/>
    <property type="match status" value="1"/>
</dbReference>
<evidence type="ECO:0000256" key="2">
    <source>
        <dbReference type="RuleBase" id="RU003616"/>
    </source>
</evidence>
<keyword evidence="5" id="KW-1185">Reference proteome</keyword>